<dbReference type="Gene3D" id="2.40.128.270">
    <property type="match status" value="1"/>
</dbReference>
<comment type="caution">
    <text evidence="3">The sequence shown here is derived from an EMBL/GenBank/DDBJ whole genome shotgun (WGS) entry which is preliminary data.</text>
</comment>
<dbReference type="PANTHER" id="PTHR35535:SF2">
    <property type="entry name" value="DUF306 DOMAIN-CONTAINING PROTEIN"/>
    <property type="match status" value="1"/>
</dbReference>
<dbReference type="RefSeq" id="WP_008239405.1">
    <property type="nucleotide sequence ID" value="NZ_AJJU01000010.1"/>
</dbReference>
<dbReference type="InterPro" id="IPR038670">
    <property type="entry name" value="HslJ-like_sf"/>
</dbReference>
<dbReference type="InterPro" id="IPR005184">
    <property type="entry name" value="DUF306_Meta_HslJ"/>
</dbReference>
<evidence type="ECO:0000313" key="4">
    <source>
        <dbReference type="Proteomes" id="UP000005938"/>
    </source>
</evidence>
<dbReference type="PROSITE" id="PS51257">
    <property type="entry name" value="PROKAR_LIPOPROTEIN"/>
    <property type="match status" value="1"/>
</dbReference>
<dbReference type="Pfam" id="PF03724">
    <property type="entry name" value="META"/>
    <property type="match status" value="1"/>
</dbReference>
<dbReference type="eggNOG" id="COG3187">
    <property type="taxonomic scope" value="Bacteria"/>
</dbReference>
<feature type="chain" id="PRO_5003635337" description="DUF306 domain-containing protein" evidence="1">
    <location>
        <begin position="22"/>
        <end position="144"/>
    </location>
</feature>
<accession>I0WDQ0</accession>
<name>I0WDQ0_9FLAO</name>
<feature type="signal peptide" evidence="1">
    <location>
        <begin position="1"/>
        <end position="21"/>
    </location>
</feature>
<proteinExistence type="predicted"/>
<protein>
    <recommendedName>
        <fullName evidence="2">DUF306 domain-containing protein</fullName>
    </recommendedName>
</protein>
<dbReference type="AlphaFoldDB" id="I0WDQ0"/>
<evidence type="ECO:0000256" key="1">
    <source>
        <dbReference type="SAM" id="SignalP"/>
    </source>
</evidence>
<dbReference type="Proteomes" id="UP000005938">
    <property type="component" value="Unassembled WGS sequence"/>
</dbReference>
<sequence>MKKLFPSFVLLFMASMFSSCGSTSTISMDTLSASAWELEYITGTRIAFEGLFPEKKPTLDFRLGKGVLGGNTGCNGFSTSVSINGDKIKIDENHPMTMRYCEGGGEQQFLKMLYKADQFKIDEDGKLVLLMNGIESMRFHKIND</sequence>
<evidence type="ECO:0000259" key="2">
    <source>
        <dbReference type="Pfam" id="PF03724"/>
    </source>
</evidence>
<dbReference type="PATRIC" id="fig|946077.3.peg.1681"/>
<keyword evidence="4" id="KW-1185">Reference proteome</keyword>
<dbReference type="EMBL" id="AJJU01000010">
    <property type="protein sequence ID" value="EID74516.1"/>
    <property type="molecule type" value="Genomic_DNA"/>
</dbReference>
<dbReference type="PANTHER" id="PTHR35535">
    <property type="entry name" value="HEAT SHOCK PROTEIN HSLJ"/>
    <property type="match status" value="1"/>
</dbReference>
<keyword evidence="1" id="KW-0732">Signal</keyword>
<dbReference type="STRING" id="946077.W5A_08297"/>
<feature type="domain" description="DUF306" evidence="2">
    <location>
        <begin position="30"/>
        <end position="132"/>
    </location>
</feature>
<organism evidence="3 4">
    <name type="scientific">Imtechella halotolerans K1</name>
    <dbReference type="NCBI Taxonomy" id="946077"/>
    <lineage>
        <taxon>Bacteria</taxon>
        <taxon>Pseudomonadati</taxon>
        <taxon>Bacteroidota</taxon>
        <taxon>Flavobacteriia</taxon>
        <taxon>Flavobacteriales</taxon>
        <taxon>Flavobacteriaceae</taxon>
        <taxon>Imtechella</taxon>
    </lineage>
</organism>
<dbReference type="InterPro" id="IPR053147">
    <property type="entry name" value="Hsp_HslJ-like"/>
</dbReference>
<gene>
    <name evidence="3" type="ORF">W5A_08297</name>
</gene>
<reference evidence="3 4" key="1">
    <citation type="journal article" date="2012" name="J. Bacteriol.">
        <title>Genome Sequence of the Halotolerant Bacterium Imtechella halotolerans K1T.</title>
        <authorList>
            <person name="Kumar S."/>
            <person name="Vikram S."/>
            <person name="Subramanian S."/>
            <person name="Raghava G.P."/>
            <person name="Pinnaka A.K."/>
        </authorList>
    </citation>
    <scope>NUCLEOTIDE SEQUENCE [LARGE SCALE GENOMIC DNA]</scope>
    <source>
        <strain evidence="3 4">K1</strain>
    </source>
</reference>
<evidence type="ECO:0000313" key="3">
    <source>
        <dbReference type="EMBL" id="EID74516.1"/>
    </source>
</evidence>